<protein>
    <submittedName>
        <fullName evidence="3">Cell wall hydrolyses involved in spore germination</fullName>
    </submittedName>
</protein>
<feature type="compositionally biased region" description="Pro residues" evidence="1">
    <location>
        <begin position="332"/>
        <end position="346"/>
    </location>
</feature>
<reference evidence="3" key="1">
    <citation type="submission" date="2020-02" db="EMBL/GenBank/DDBJ databases">
        <authorList>
            <person name="Meier V. D."/>
        </authorList>
    </citation>
    <scope>NUCLEOTIDE SEQUENCE</scope>
    <source>
        <strain evidence="3">AVDCRST_MAG23</strain>
    </source>
</reference>
<feature type="region of interest" description="Disordered" evidence="1">
    <location>
        <begin position="318"/>
        <end position="346"/>
    </location>
</feature>
<dbReference type="Gene3D" id="1.10.10.2520">
    <property type="entry name" value="Cell wall hydrolase SleB, domain 1"/>
    <property type="match status" value="1"/>
</dbReference>
<feature type="domain" description="Cell wall hydrolase SleB" evidence="2">
    <location>
        <begin position="121"/>
        <end position="230"/>
    </location>
</feature>
<evidence type="ECO:0000259" key="2">
    <source>
        <dbReference type="Pfam" id="PF07486"/>
    </source>
</evidence>
<organism evidence="3">
    <name type="scientific">uncultured Sphingosinicella sp</name>
    <dbReference type="NCBI Taxonomy" id="478748"/>
    <lineage>
        <taxon>Bacteria</taxon>
        <taxon>Pseudomonadati</taxon>
        <taxon>Pseudomonadota</taxon>
        <taxon>Alphaproteobacteria</taxon>
        <taxon>Sphingomonadales</taxon>
        <taxon>Sphingosinicellaceae</taxon>
        <taxon>Sphingosinicella</taxon>
        <taxon>environmental samples</taxon>
    </lineage>
</organism>
<dbReference type="GO" id="GO:0016787">
    <property type="term" value="F:hydrolase activity"/>
    <property type="evidence" value="ECO:0007669"/>
    <property type="project" value="InterPro"/>
</dbReference>
<dbReference type="EMBL" id="CADCWD010000061">
    <property type="protein sequence ID" value="CAA9538626.1"/>
    <property type="molecule type" value="Genomic_DNA"/>
</dbReference>
<dbReference type="PROSITE" id="PS51257">
    <property type="entry name" value="PROKAR_LIPOPROTEIN"/>
    <property type="match status" value="1"/>
</dbReference>
<accession>A0A6J4U2V7</accession>
<dbReference type="Pfam" id="PF07486">
    <property type="entry name" value="Hydrolase_2"/>
    <property type="match status" value="1"/>
</dbReference>
<sequence length="346" mass="36624">MRELVKISKASGRPQLHSLCLLGLVTVVATASCVPDEANLAGPATASDAALELAKAPPPAPQPLLLKPVAPVEAIAINAAIPLSTTPNPRAASIVFRARTPIDQLRSLDCLAQAIYYEARSESEDGQRAVAQVVLNRSRHPTYPSTVCGVVYQGSERRTGCQFTFTCDGSLAVPAGGPNWARARRFAAEALAGKVYGPVGHATHYHTQAVLPYWASSLVKSAVIGAHIFYRWSGAWGQPVAFRQRYAGVEPGVAALAKQAALTEPLPVTKLPMKLSDIIRPAAEASTADALSAMVTAPPDNLPKVKLTELGLPQSTIRERYRNSGAIKPRPSATPSPEPAPEQPSE</sequence>
<gene>
    <name evidence="3" type="ORF">AVDCRST_MAG23-1684</name>
</gene>
<proteinExistence type="predicted"/>
<dbReference type="InterPro" id="IPR042047">
    <property type="entry name" value="SleB_dom1"/>
</dbReference>
<evidence type="ECO:0000256" key="1">
    <source>
        <dbReference type="SAM" id="MobiDB-lite"/>
    </source>
</evidence>
<dbReference type="AlphaFoldDB" id="A0A6J4U2V7"/>
<dbReference type="InterPro" id="IPR011105">
    <property type="entry name" value="Cell_wall_hydrolase_SleB"/>
</dbReference>
<name>A0A6J4U2V7_9SPHN</name>
<evidence type="ECO:0000313" key="3">
    <source>
        <dbReference type="EMBL" id="CAA9538626.1"/>
    </source>
</evidence>